<evidence type="ECO:0000313" key="1">
    <source>
        <dbReference type="EMBL" id="KAF0915594.1"/>
    </source>
</evidence>
<dbReference type="EMBL" id="SPHZ02000006">
    <property type="protein sequence ID" value="KAF0915594.1"/>
    <property type="molecule type" value="Genomic_DNA"/>
</dbReference>
<evidence type="ECO:0000313" key="2">
    <source>
        <dbReference type="Proteomes" id="UP000479710"/>
    </source>
</evidence>
<proteinExistence type="predicted"/>
<reference evidence="1 2" key="1">
    <citation type="submission" date="2019-11" db="EMBL/GenBank/DDBJ databases">
        <title>Whole genome sequence of Oryza granulata.</title>
        <authorList>
            <person name="Li W."/>
        </authorList>
    </citation>
    <scope>NUCLEOTIDE SEQUENCE [LARGE SCALE GENOMIC DNA]</scope>
    <source>
        <strain evidence="2">cv. Menghai</strain>
        <tissue evidence="1">Leaf</tissue>
    </source>
</reference>
<comment type="caution">
    <text evidence="1">The sequence shown here is derived from an EMBL/GenBank/DDBJ whole genome shotgun (WGS) entry which is preliminary data.</text>
</comment>
<organism evidence="1 2">
    <name type="scientific">Oryza meyeriana var. granulata</name>
    <dbReference type="NCBI Taxonomy" id="110450"/>
    <lineage>
        <taxon>Eukaryota</taxon>
        <taxon>Viridiplantae</taxon>
        <taxon>Streptophyta</taxon>
        <taxon>Embryophyta</taxon>
        <taxon>Tracheophyta</taxon>
        <taxon>Spermatophyta</taxon>
        <taxon>Magnoliopsida</taxon>
        <taxon>Liliopsida</taxon>
        <taxon>Poales</taxon>
        <taxon>Poaceae</taxon>
        <taxon>BOP clade</taxon>
        <taxon>Oryzoideae</taxon>
        <taxon>Oryzeae</taxon>
        <taxon>Oryzinae</taxon>
        <taxon>Oryza</taxon>
        <taxon>Oryza meyeriana</taxon>
    </lineage>
</organism>
<gene>
    <name evidence="1" type="ORF">E2562_037045</name>
</gene>
<sequence>MADHVLFACSWGGRPAWPSTPCSLSAATGAASTSATGRDGCRLQGVSRERWRCRMFKCSFQDGRLEVVERLPAQACWNDAAAASSIWRETGRVSSSTSLAFHCST</sequence>
<dbReference type="Proteomes" id="UP000479710">
    <property type="component" value="Unassembled WGS sequence"/>
</dbReference>
<name>A0A6G1DU11_9ORYZ</name>
<keyword evidence="2" id="KW-1185">Reference proteome</keyword>
<dbReference type="AlphaFoldDB" id="A0A6G1DU11"/>
<protein>
    <submittedName>
        <fullName evidence="1">Uncharacterized protein</fullName>
    </submittedName>
</protein>
<accession>A0A6G1DU11</accession>